<protein>
    <submittedName>
        <fullName evidence="1">Uncharacterized protein</fullName>
    </submittedName>
</protein>
<keyword evidence="2" id="KW-1185">Reference proteome</keyword>
<evidence type="ECO:0000313" key="2">
    <source>
        <dbReference type="Proteomes" id="UP000070168"/>
    </source>
</evidence>
<dbReference type="GeneID" id="63710093"/>
<dbReference type="OMA" id="EAMLSCI"/>
<dbReference type="EMBL" id="LHQR01000049">
    <property type="protein sequence ID" value="KXG49498.1"/>
    <property type="molecule type" value="Genomic_DNA"/>
</dbReference>
<gene>
    <name evidence="1" type="ORF">PGRI_070790</name>
</gene>
<name>A0A135LKP4_PENPA</name>
<proteinExistence type="predicted"/>
<accession>A0A135LKP4</accession>
<comment type="caution">
    <text evidence="1">The sequence shown here is derived from an EMBL/GenBank/DDBJ whole genome shotgun (WGS) entry which is preliminary data.</text>
</comment>
<dbReference type="AlphaFoldDB" id="A0A135LKP4"/>
<dbReference type="STRING" id="5078.A0A135LKP4"/>
<evidence type="ECO:0000313" key="1">
    <source>
        <dbReference type="EMBL" id="KXG49498.1"/>
    </source>
</evidence>
<reference evidence="1 2" key="1">
    <citation type="journal article" date="2016" name="BMC Genomics">
        <title>Genome sequencing and secondary metabolism of the postharvest pathogen Penicillium griseofulvum.</title>
        <authorList>
            <person name="Banani H."/>
            <person name="Marcet-Houben M."/>
            <person name="Ballester A.R."/>
            <person name="Abbruscato P."/>
            <person name="Gonzalez-Candelas L."/>
            <person name="Gabaldon T."/>
            <person name="Spadaro D."/>
        </authorList>
    </citation>
    <scope>NUCLEOTIDE SEQUENCE [LARGE SCALE GENOMIC DNA]</scope>
    <source>
        <strain evidence="1 2">PG3</strain>
    </source>
</reference>
<organism evidence="1 2">
    <name type="scientific">Penicillium patulum</name>
    <name type="common">Penicillium griseofulvum</name>
    <dbReference type="NCBI Taxonomy" id="5078"/>
    <lineage>
        <taxon>Eukaryota</taxon>
        <taxon>Fungi</taxon>
        <taxon>Dikarya</taxon>
        <taxon>Ascomycota</taxon>
        <taxon>Pezizomycotina</taxon>
        <taxon>Eurotiomycetes</taxon>
        <taxon>Eurotiomycetidae</taxon>
        <taxon>Eurotiales</taxon>
        <taxon>Aspergillaceae</taxon>
        <taxon>Penicillium</taxon>
    </lineage>
</organism>
<dbReference type="SUPFAM" id="SSF52540">
    <property type="entry name" value="P-loop containing nucleoside triphosphate hydrolases"/>
    <property type="match status" value="1"/>
</dbReference>
<dbReference type="OrthoDB" id="2364732at2759"/>
<dbReference type="RefSeq" id="XP_040648034.1">
    <property type="nucleotide sequence ID" value="XM_040794793.1"/>
</dbReference>
<dbReference type="InterPro" id="IPR027417">
    <property type="entry name" value="P-loop_NTPase"/>
</dbReference>
<sequence>MTAGACYWSGNGTYSCPCLGRGQSNASEASYATCMECGHPLRNHFRIGHQIDPHDPYANQVLIPRHQTVRKLANLLYEQRVVLARGTPFAGKTFLAKSLHTFLRGQGVMSVFIRRFPLSLEGGPSVLQYLADACQAQGYPVSPLTLMRHSFVFLIDDAHMTYNNSELWLLINRANEDNLAHLVGPSFCMFSAFGTPDKGIMPQNIGSDLLVFDKRQRLFLSQRFVEEITIFYTREEFDHYVEIHLQNRGNDYKICEVLKDRIFGLTEGQPGLITAFMGLCDMWYESFYAQDDDMNDMISLDEYEVARFFQIRGVLEATIAKIVDFAGLPLSAETFYPPEQEFQVLCQAEFLGAIGLPFDPQNEAMLSCITKGWLHMEEDHDGSFRCYFPTAFHSRVVEYLIGVRECRYPNPPTLDGGEFELMLGIQNMTIS</sequence>
<dbReference type="Proteomes" id="UP000070168">
    <property type="component" value="Unassembled WGS sequence"/>
</dbReference>